<dbReference type="Gene3D" id="3.40.50.1110">
    <property type="entry name" value="SGNH hydrolase"/>
    <property type="match status" value="1"/>
</dbReference>
<protein>
    <submittedName>
        <fullName evidence="4">Lipolytic protein G-D-S-L family</fullName>
    </submittedName>
</protein>
<dbReference type="PANTHER" id="PTHR11852:SF0">
    <property type="entry name" value="PLATELET-ACTIVATING FACTOR ACETYLHYDROLASE IB SUBUNIT BETA HOMOLOG"/>
    <property type="match status" value="1"/>
</dbReference>
<evidence type="ECO:0000256" key="1">
    <source>
        <dbReference type="ARBA" id="ARBA00038184"/>
    </source>
</evidence>
<dbReference type="Proteomes" id="UP000001887">
    <property type="component" value="Chromosome"/>
</dbReference>
<organism evidence="4 5">
    <name type="scientific">Pirellula staleyi (strain ATCC 27377 / DSM 6068 / ICPB 4128)</name>
    <name type="common">Pirella staleyi</name>
    <dbReference type="NCBI Taxonomy" id="530564"/>
    <lineage>
        <taxon>Bacteria</taxon>
        <taxon>Pseudomonadati</taxon>
        <taxon>Planctomycetota</taxon>
        <taxon>Planctomycetia</taxon>
        <taxon>Pirellulales</taxon>
        <taxon>Pirellulaceae</taxon>
        <taxon>Pirellula</taxon>
    </lineage>
</organism>
<keyword evidence="5" id="KW-1185">Reference proteome</keyword>
<dbReference type="HOGENOM" id="CLU_051989_2_1_0"/>
<evidence type="ECO:0000313" key="4">
    <source>
        <dbReference type="EMBL" id="ADB17097.1"/>
    </source>
</evidence>
<feature type="domain" description="SGNH hydrolase-type esterase" evidence="3">
    <location>
        <begin position="63"/>
        <end position="225"/>
    </location>
</feature>
<proteinExistence type="inferred from homology"/>
<evidence type="ECO:0000313" key="5">
    <source>
        <dbReference type="Proteomes" id="UP000001887"/>
    </source>
</evidence>
<dbReference type="InterPro" id="IPR036514">
    <property type="entry name" value="SGNH_hydro_sf"/>
</dbReference>
<dbReference type="SUPFAM" id="SSF52266">
    <property type="entry name" value="SGNH hydrolase"/>
    <property type="match status" value="1"/>
</dbReference>
<dbReference type="Pfam" id="PF13472">
    <property type="entry name" value="Lipase_GDSL_2"/>
    <property type="match status" value="1"/>
</dbReference>
<feature type="signal peptide" evidence="2">
    <location>
        <begin position="1"/>
        <end position="24"/>
    </location>
</feature>
<accession>D2R4N1</accession>
<dbReference type="PANTHER" id="PTHR11852">
    <property type="entry name" value="PLATELET-ACTIVATING FACTOR ACETYLHYDROLASE"/>
    <property type="match status" value="1"/>
</dbReference>
<dbReference type="EMBL" id="CP001848">
    <property type="protein sequence ID" value="ADB17097.1"/>
    <property type="molecule type" value="Genomic_DNA"/>
</dbReference>
<dbReference type="KEGG" id="psl:Psta_2427"/>
<dbReference type="STRING" id="530564.Psta_2427"/>
<evidence type="ECO:0000259" key="3">
    <source>
        <dbReference type="Pfam" id="PF13472"/>
    </source>
</evidence>
<reference evidence="4 5" key="1">
    <citation type="journal article" date="2009" name="Stand. Genomic Sci.">
        <title>Complete genome sequence of Pirellula staleyi type strain (ATCC 27377).</title>
        <authorList>
            <person name="Clum A."/>
            <person name="Tindall B.J."/>
            <person name="Sikorski J."/>
            <person name="Ivanova N."/>
            <person name="Mavrommatis K."/>
            <person name="Lucas S."/>
            <person name="Glavina del Rio T."/>
            <person name="Nolan M."/>
            <person name="Chen F."/>
            <person name="Tice H."/>
            <person name="Pitluck S."/>
            <person name="Cheng J.F."/>
            <person name="Chertkov O."/>
            <person name="Brettin T."/>
            <person name="Han C."/>
            <person name="Detter J.C."/>
            <person name="Kuske C."/>
            <person name="Bruce D."/>
            <person name="Goodwin L."/>
            <person name="Ovchinikova G."/>
            <person name="Pati A."/>
            <person name="Mikhailova N."/>
            <person name="Chen A."/>
            <person name="Palaniappan K."/>
            <person name="Land M."/>
            <person name="Hauser L."/>
            <person name="Chang Y.J."/>
            <person name="Jeffries C.D."/>
            <person name="Chain P."/>
            <person name="Rohde M."/>
            <person name="Goker M."/>
            <person name="Bristow J."/>
            <person name="Eisen J.A."/>
            <person name="Markowitz V."/>
            <person name="Hugenholtz P."/>
            <person name="Kyrpides N.C."/>
            <person name="Klenk H.P."/>
            <person name="Lapidus A."/>
        </authorList>
    </citation>
    <scope>NUCLEOTIDE SEQUENCE [LARGE SCALE GENOMIC DNA]</scope>
    <source>
        <strain evidence="5">ATCC 27377 / DSM 6068 / ICPB 4128</strain>
    </source>
</reference>
<gene>
    <name evidence="4" type="ordered locus">Psta_2427</name>
</gene>
<dbReference type="GO" id="GO:0016788">
    <property type="term" value="F:hydrolase activity, acting on ester bonds"/>
    <property type="evidence" value="ECO:0007669"/>
    <property type="project" value="UniProtKB-ARBA"/>
</dbReference>
<dbReference type="InterPro" id="IPR013830">
    <property type="entry name" value="SGNH_hydro"/>
</dbReference>
<sequence precursor="true">MTLLLRNFFVALALVSTTFVSLRAEDKPAVDTVVPVPRDGGWMKRHESMNERVKKGNVDLLMIGDSITQGWEGAGKKVWEEFYTKRNAVNLGIGGDRTQHVLWRLENGNIEGIKPKLAVIMIGTNNSGGNKSEDIAAGVEAIVKKLRTSLPETKILILGIFPRGATAEDRQRKVNDGANAIIAKLADDKDVFFQDIGKAFLAEDGTLSKEIMPDLLHLNEKSYRIWAEQIEPNVKKLMGE</sequence>
<dbReference type="AlphaFoldDB" id="D2R4N1"/>
<name>D2R4N1_PIRSD</name>
<evidence type="ECO:0000256" key="2">
    <source>
        <dbReference type="SAM" id="SignalP"/>
    </source>
</evidence>
<feature type="chain" id="PRO_5003036051" evidence="2">
    <location>
        <begin position="25"/>
        <end position="240"/>
    </location>
</feature>
<dbReference type="eggNOG" id="COG2755">
    <property type="taxonomic scope" value="Bacteria"/>
</dbReference>
<dbReference type="CDD" id="cd01820">
    <property type="entry name" value="PAF_acetylesterase_like"/>
    <property type="match status" value="1"/>
</dbReference>
<keyword evidence="2" id="KW-0732">Signal</keyword>
<dbReference type="OrthoDB" id="2513075at2"/>
<comment type="similarity">
    <text evidence="1">Belongs to the 'GDSL' lipolytic enzyme family. Platelet-activating factor acetylhydrolase IB beta/gamma subunits subfamily.</text>
</comment>